<sequence>MRITRSGLGRHQRGITFIGMLFVAAVVGSVMVVGAQVFPTVVEYLAVKKAVKKASEGTTVAEVRNIFQRATEVDDITSVTPNDLDITKEGDRVVVRFAYNKEIHLVGPAYLLLKYRGSSAP</sequence>
<dbReference type="AlphaFoldDB" id="A0A3N4UBN1"/>
<accession>A0A3N4UBN1</accession>
<evidence type="ECO:0000256" key="1">
    <source>
        <dbReference type="SAM" id="Phobius"/>
    </source>
</evidence>
<dbReference type="Pfam" id="PF16137">
    <property type="entry name" value="DUF4845"/>
    <property type="match status" value="1"/>
</dbReference>
<proteinExistence type="predicted"/>
<keyword evidence="1" id="KW-0472">Membrane</keyword>
<dbReference type="RefSeq" id="WP_124224003.1">
    <property type="nucleotide sequence ID" value="NZ_RKQL01000006.1"/>
</dbReference>
<evidence type="ECO:0000313" key="3">
    <source>
        <dbReference type="Proteomes" id="UP000272193"/>
    </source>
</evidence>
<keyword evidence="1" id="KW-0812">Transmembrane</keyword>
<comment type="caution">
    <text evidence="2">The sequence shown here is derived from an EMBL/GenBank/DDBJ whole genome shotgun (WGS) entry which is preliminary data.</text>
</comment>
<reference evidence="2 3" key="1">
    <citation type="submission" date="2018-11" db="EMBL/GenBank/DDBJ databases">
        <title>Genomic Encyclopedia of Type Strains, Phase IV (KMG-IV): sequencing the most valuable type-strain genomes for metagenomic binning, comparative biology and taxonomic classification.</title>
        <authorList>
            <person name="Goeker M."/>
        </authorList>
    </citation>
    <scope>NUCLEOTIDE SEQUENCE [LARGE SCALE GENOMIC DNA]</scope>
    <source>
        <strain evidence="2 3">DSM 101684</strain>
    </source>
</reference>
<dbReference type="EMBL" id="RKQL01000006">
    <property type="protein sequence ID" value="RPE64551.1"/>
    <property type="molecule type" value="Genomic_DNA"/>
</dbReference>
<dbReference type="OrthoDB" id="9133279at2"/>
<organism evidence="2 3">
    <name type="scientific">Tibeticola sediminis</name>
    <dbReference type="NCBI Taxonomy" id="1917811"/>
    <lineage>
        <taxon>Bacteria</taxon>
        <taxon>Pseudomonadati</taxon>
        <taxon>Pseudomonadota</taxon>
        <taxon>Betaproteobacteria</taxon>
        <taxon>Burkholderiales</taxon>
        <taxon>Comamonadaceae</taxon>
        <taxon>Tibeticola</taxon>
    </lineage>
</organism>
<dbReference type="Proteomes" id="UP000272193">
    <property type="component" value="Unassembled WGS sequence"/>
</dbReference>
<keyword evidence="3" id="KW-1185">Reference proteome</keyword>
<feature type="transmembrane region" description="Helical" evidence="1">
    <location>
        <begin position="15"/>
        <end position="38"/>
    </location>
</feature>
<dbReference type="InterPro" id="IPR032314">
    <property type="entry name" value="DUF4845"/>
</dbReference>
<evidence type="ECO:0000313" key="2">
    <source>
        <dbReference type="EMBL" id="RPE64551.1"/>
    </source>
</evidence>
<keyword evidence="1" id="KW-1133">Transmembrane helix</keyword>
<protein>
    <submittedName>
        <fullName evidence="2">Uncharacterized protein DUF4845</fullName>
    </submittedName>
</protein>
<gene>
    <name evidence="2" type="ORF">EDC62_2372</name>
</gene>
<name>A0A3N4UBN1_9BURK</name>